<dbReference type="Pfam" id="PF02080">
    <property type="entry name" value="TrkA_C"/>
    <property type="match status" value="1"/>
</dbReference>
<evidence type="ECO:0000256" key="2">
    <source>
        <dbReference type="ARBA" id="ARBA00005551"/>
    </source>
</evidence>
<keyword evidence="5 8" id="KW-0812">Transmembrane</keyword>
<feature type="transmembrane region" description="Helical" evidence="8">
    <location>
        <begin position="146"/>
        <end position="167"/>
    </location>
</feature>
<feature type="transmembrane region" description="Helical" evidence="8">
    <location>
        <begin position="179"/>
        <end position="201"/>
    </location>
</feature>
<dbReference type="SUPFAM" id="SSF116726">
    <property type="entry name" value="TrkA C-terminal domain-like"/>
    <property type="match status" value="1"/>
</dbReference>
<feature type="transmembrane region" description="Helical" evidence="8">
    <location>
        <begin position="115"/>
        <end position="134"/>
    </location>
</feature>
<organism evidence="10 11">
    <name type="scientific">Acanthopleuribacter pedis</name>
    <dbReference type="NCBI Taxonomy" id="442870"/>
    <lineage>
        <taxon>Bacteria</taxon>
        <taxon>Pseudomonadati</taxon>
        <taxon>Acidobacteriota</taxon>
        <taxon>Holophagae</taxon>
        <taxon>Acanthopleuribacterales</taxon>
        <taxon>Acanthopleuribacteraceae</taxon>
        <taxon>Acanthopleuribacter</taxon>
    </lineage>
</organism>
<keyword evidence="11" id="KW-1185">Reference proteome</keyword>
<keyword evidence="7 8" id="KW-0472">Membrane</keyword>
<dbReference type="InterPro" id="IPR006037">
    <property type="entry name" value="RCK_C"/>
</dbReference>
<feature type="transmembrane region" description="Helical" evidence="8">
    <location>
        <begin position="55"/>
        <end position="72"/>
    </location>
</feature>
<dbReference type="InterPro" id="IPR006153">
    <property type="entry name" value="Cation/H_exchanger_TM"/>
</dbReference>
<feature type="transmembrane region" description="Helical" evidence="8">
    <location>
        <begin position="516"/>
        <end position="535"/>
    </location>
</feature>
<accession>A0A8J7U7M8</accession>
<dbReference type="Proteomes" id="UP000664417">
    <property type="component" value="Unassembled WGS sequence"/>
</dbReference>
<dbReference type="Pfam" id="PF00999">
    <property type="entry name" value="Na_H_Exchanger"/>
    <property type="match status" value="1"/>
</dbReference>
<evidence type="ECO:0000256" key="6">
    <source>
        <dbReference type="ARBA" id="ARBA00022989"/>
    </source>
</evidence>
<feature type="domain" description="RCK C-terminal" evidence="9">
    <location>
        <begin position="591"/>
        <end position="675"/>
    </location>
</feature>
<protein>
    <submittedName>
        <fullName evidence="10">Cation:proton antiporter</fullName>
    </submittedName>
</protein>
<evidence type="ECO:0000313" key="11">
    <source>
        <dbReference type="Proteomes" id="UP000664417"/>
    </source>
</evidence>
<dbReference type="GO" id="GO:0015297">
    <property type="term" value="F:antiporter activity"/>
    <property type="evidence" value="ECO:0007669"/>
    <property type="project" value="InterPro"/>
</dbReference>
<reference evidence="10" key="1">
    <citation type="submission" date="2021-03" db="EMBL/GenBank/DDBJ databases">
        <authorList>
            <person name="Wang G."/>
        </authorList>
    </citation>
    <scope>NUCLEOTIDE SEQUENCE</scope>
    <source>
        <strain evidence="10">KCTC 12899</strain>
    </source>
</reference>
<dbReference type="PANTHER" id="PTHR42751">
    <property type="entry name" value="SODIUM/HYDROGEN EXCHANGER FAMILY/TRKA DOMAIN PROTEIN"/>
    <property type="match status" value="1"/>
</dbReference>
<evidence type="ECO:0000313" key="10">
    <source>
        <dbReference type="EMBL" id="MBO1321576.1"/>
    </source>
</evidence>
<dbReference type="AlphaFoldDB" id="A0A8J7U7M8"/>
<dbReference type="RefSeq" id="WP_207861550.1">
    <property type="nucleotide sequence ID" value="NZ_JAFREP010000025.1"/>
</dbReference>
<dbReference type="InterPro" id="IPR038770">
    <property type="entry name" value="Na+/solute_symporter_sf"/>
</dbReference>
<keyword evidence="4" id="KW-0406">Ion transport</keyword>
<feature type="transmembrane region" description="Helical" evidence="8">
    <location>
        <begin position="84"/>
        <end position="109"/>
    </location>
</feature>
<dbReference type="GO" id="GO:0008324">
    <property type="term" value="F:monoatomic cation transmembrane transporter activity"/>
    <property type="evidence" value="ECO:0007669"/>
    <property type="project" value="InterPro"/>
</dbReference>
<dbReference type="InterPro" id="IPR036721">
    <property type="entry name" value="RCK_C_sf"/>
</dbReference>
<dbReference type="PANTHER" id="PTHR42751:SF3">
    <property type="entry name" value="SODIUM_GLUTAMATE SYMPORTER"/>
    <property type="match status" value="1"/>
</dbReference>
<comment type="subcellular location">
    <subcellularLocation>
        <location evidence="1">Membrane</location>
        <topology evidence="1">Multi-pass membrane protein</topology>
    </subcellularLocation>
</comment>
<evidence type="ECO:0000256" key="3">
    <source>
        <dbReference type="ARBA" id="ARBA00022448"/>
    </source>
</evidence>
<dbReference type="GO" id="GO:1902600">
    <property type="term" value="P:proton transmembrane transport"/>
    <property type="evidence" value="ECO:0007669"/>
    <property type="project" value="InterPro"/>
</dbReference>
<feature type="transmembrane region" description="Helical" evidence="8">
    <location>
        <begin position="30"/>
        <end position="49"/>
    </location>
</feature>
<dbReference type="GO" id="GO:0006813">
    <property type="term" value="P:potassium ion transport"/>
    <property type="evidence" value="ECO:0007669"/>
    <property type="project" value="UniProtKB-KW"/>
</dbReference>
<keyword evidence="6 8" id="KW-1133">Transmembrane helix</keyword>
<evidence type="ECO:0000256" key="7">
    <source>
        <dbReference type="ARBA" id="ARBA00023136"/>
    </source>
</evidence>
<sequence>MASFVHDLGIVLGVATGTSIICRKINQPSILGFLAAGLIVGPYIPIPLFADTARVHTLSEFGVVLVMFYIGLEFQLSKLFKVLPVAGFAALIEIGTMLFLGFTIGLALGWSNIEALFLGACICISSTMLVSKIFEDGPVGADVRTFVLGILVLQDVAAIALIAAMTAVAESGSVSVQSLALTLGKLLFTLTMMIALGLPIVPRLVRHVMSFKNNEVIIISAIGLCFSFSLLAESLGYSVALGAFVAGVLVSESGRGHDIVHAIQPVKDIFAAVFFVSIGMTVEPQLALENIGPSMLVFVCVIVFQLLSISIAGVLSGNGLQKSMTSGLSLGQIGEFGFIIAAIGISAEVVRPGLQPIMVTVAVLTAFTTPLALKWAPRMVAFVDHNLPNRFKNSIVVYEGWISGLRTSSGGGGGKSPRRKAVNAITFDALVWVVVTALFMYGFTSISTFLSEKLAITPAQGKMVSFAVFFVASIPLLIGIVRNTHKLVEGILQGIEERRARANAHITPIGASLLRASIHVLVMMGIGIPAVVILLPFVGSAAIIALVAAGIIMMMGLLWRSAGRFDAEIRSEAERLIAFLDRQRTEGVSEQAPQAFFPDLDKMDGIFILEGLPVIGKTLSELNLRARSGALVVAIHREGTDVVLPTGSEIVRAEDLLFVTGTEEAVAKAREIITNPEAEES</sequence>
<comment type="similarity">
    <text evidence="2">Belongs to the monovalent cation:proton antiporter 2 (CPA2) transporter (TC 2.A.37) family.</text>
</comment>
<feature type="transmembrane region" description="Helical" evidence="8">
    <location>
        <begin position="425"/>
        <end position="443"/>
    </location>
</feature>
<feature type="transmembrane region" description="Helical" evidence="8">
    <location>
        <begin position="213"/>
        <end position="231"/>
    </location>
</feature>
<dbReference type="Gene3D" id="3.30.70.1450">
    <property type="entry name" value="Regulator of K+ conductance, C-terminal domain"/>
    <property type="match status" value="1"/>
</dbReference>
<keyword evidence="4" id="KW-0633">Potassium transport</keyword>
<dbReference type="EMBL" id="JAFREP010000025">
    <property type="protein sequence ID" value="MBO1321576.1"/>
    <property type="molecule type" value="Genomic_DNA"/>
</dbReference>
<name>A0A8J7U7M8_9BACT</name>
<keyword evidence="4" id="KW-0630">Potassium</keyword>
<evidence type="ECO:0000256" key="8">
    <source>
        <dbReference type="SAM" id="Phobius"/>
    </source>
</evidence>
<feature type="transmembrane region" description="Helical" evidence="8">
    <location>
        <begin position="463"/>
        <end position="481"/>
    </location>
</feature>
<dbReference type="Gene3D" id="1.20.1530.20">
    <property type="match status" value="1"/>
</dbReference>
<evidence type="ECO:0000256" key="5">
    <source>
        <dbReference type="ARBA" id="ARBA00022692"/>
    </source>
</evidence>
<evidence type="ECO:0000256" key="1">
    <source>
        <dbReference type="ARBA" id="ARBA00004141"/>
    </source>
</evidence>
<evidence type="ECO:0000259" key="9">
    <source>
        <dbReference type="PROSITE" id="PS51202"/>
    </source>
</evidence>
<dbReference type="PROSITE" id="PS51202">
    <property type="entry name" value="RCK_C"/>
    <property type="match status" value="1"/>
</dbReference>
<gene>
    <name evidence="10" type="ORF">J3U88_24070</name>
</gene>
<feature type="transmembrane region" description="Helical" evidence="8">
    <location>
        <begin position="327"/>
        <end position="347"/>
    </location>
</feature>
<feature type="transmembrane region" description="Helical" evidence="8">
    <location>
        <begin position="294"/>
        <end position="315"/>
    </location>
</feature>
<proteinExistence type="inferred from homology"/>
<evidence type="ECO:0000256" key="4">
    <source>
        <dbReference type="ARBA" id="ARBA00022538"/>
    </source>
</evidence>
<feature type="transmembrane region" description="Helical" evidence="8">
    <location>
        <begin position="541"/>
        <end position="559"/>
    </location>
</feature>
<dbReference type="GO" id="GO:0016020">
    <property type="term" value="C:membrane"/>
    <property type="evidence" value="ECO:0007669"/>
    <property type="project" value="UniProtKB-SubCell"/>
</dbReference>
<comment type="caution">
    <text evidence="10">The sequence shown here is derived from an EMBL/GenBank/DDBJ whole genome shotgun (WGS) entry which is preliminary data.</text>
</comment>
<feature type="transmembrane region" description="Helical" evidence="8">
    <location>
        <begin position="353"/>
        <end position="373"/>
    </location>
</feature>
<keyword evidence="3" id="KW-0813">Transport</keyword>